<dbReference type="RefSeq" id="WP_259543636.1">
    <property type="nucleotide sequence ID" value="NZ_JANLCJ010000568.1"/>
</dbReference>
<accession>A0ABT2HBH2</accession>
<organism evidence="1 2">
    <name type="scientific">Herbiconiux daphne</name>
    <dbReference type="NCBI Taxonomy" id="2970914"/>
    <lineage>
        <taxon>Bacteria</taxon>
        <taxon>Bacillati</taxon>
        <taxon>Actinomycetota</taxon>
        <taxon>Actinomycetes</taxon>
        <taxon>Micrococcales</taxon>
        <taxon>Microbacteriaceae</taxon>
        <taxon>Herbiconiux</taxon>
    </lineage>
</organism>
<evidence type="ECO:0000313" key="1">
    <source>
        <dbReference type="EMBL" id="MCS5737283.1"/>
    </source>
</evidence>
<dbReference type="EMBL" id="JANLCJ010000568">
    <property type="protein sequence ID" value="MCS5737283.1"/>
    <property type="molecule type" value="Genomic_DNA"/>
</dbReference>
<protein>
    <submittedName>
        <fullName evidence="1">Uncharacterized protein</fullName>
    </submittedName>
</protein>
<evidence type="ECO:0000313" key="2">
    <source>
        <dbReference type="Proteomes" id="UP001165586"/>
    </source>
</evidence>
<feature type="non-terminal residue" evidence="1">
    <location>
        <position position="1"/>
    </location>
</feature>
<reference evidence="1" key="1">
    <citation type="submission" date="2022-08" db="EMBL/GenBank/DDBJ databases">
        <authorList>
            <person name="Deng Y."/>
            <person name="Han X.-F."/>
            <person name="Zhang Y.-Q."/>
        </authorList>
    </citation>
    <scope>NUCLEOTIDE SEQUENCE</scope>
    <source>
        <strain evidence="1">CPCC 203386</strain>
    </source>
</reference>
<keyword evidence="2" id="KW-1185">Reference proteome</keyword>
<comment type="caution">
    <text evidence="1">The sequence shown here is derived from an EMBL/GenBank/DDBJ whole genome shotgun (WGS) entry which is preliminary data.</text>
</comment>
<gene>
    <name evidence="1" type="ORF">N1032_26490</name>
</gene>
<name>A0ABT2HBH2_9MICO</name>
<proteinExistence type="predicted"/>
<dbReference type="Proteomes" id="UP001165586">
    <property type="component" value="Unassembled WGS sequence"/>
</dbReference>
<sequence>FFIAKLPKTGLKVWLNKKKIKTISSEIGGDNYKTIDGLPVGICVLKCPNENEDATNDFFYRLSDINVGNKDDIEIAESNPFA</sequence>